<dbReference type="EMBL" id="CADCWH010000392">
    <property type="protein sequence ID" value="CAA9570332.1"/>
    <property type="molecule type" value="Genomic_DNA"/>
</dbReference>
<sequence>MTGAPGGKDRFPRSMGHVGRAGCPVILTPAVLRGVPPPTRRGASAAPACAAVARLSVLNLAGDATSGGRWDGEASPVPADST</sequence>
<evidence type="ECO:0000256" key="1">
    <source>
        <dbReference type="SAM" id="MobiDB-lite"/>
    </source>
</evidence>
<evidence type="ECO:0000313" key="2">
    <source>
        <dbReference type="EMBL" id="CAA9570332.1"/>
    </source>
</evidence>
<accession>A0A6J4V6E8</accession>
<protein>
    <submittedName>
        <fullName evidence="2">Uncharacterized protein</fullName>
    </submittedName>
</protein>
<proteinExistence type="predicted"/>
<gene>
    <name evidence="2" type="ORF">AVDCRST_MAG70-2440</name>
</gene>
<feature type="region of interest" description="Disordered" evidence="1">
    <location>
        <begin position="63"/>
        <end position="82"/>
    </location>
</feature>
<name>A0A6J4V6E8_9BACT</name>
<dbReference type="AlphaFoldDB" id="A0A6J4V6E8"/>
<organism evidence="2">
    <name type="scientific">uncultured Thermomicrobiales bacterium</name>
    <dbReference type="NCBI Taxonomy" id="1645740"/>
    <lineage>
        <taxon>Bacteria</taxon>
        <taxon>Pseudomonadati</taxon>
        <taxon>Thermomicrobiota</taxon>
        <taxon>Thermomicrobia</taxon>
        <taxon>Thermomicrobiales</taxon>
        <taxon>environmental samples</taxon>
    </lineage>
</organism>
<reference evidence="2" key="1">
    <citation type="submission" date="2020-02" db="EMBL/GenBank/DDBJ databases">
        <authorList>
            <person name="Meier V. D."/>
        </authorList>
    </citation>
    <scope>NUCLEOTIDE SEQUENCE</scope>
    <source>
        <strain evidence="2">AVDCRST_MAG70</strain>
    </source>
</reference>